<dbReference type="GO" id="GO:0022857">
    <property type="term" value="F:transmembrane transporter activity"/>
    <property type="evidence" value="ECO:0007669"/>
    <property type="project" value="InterPro"/>
</dbReference>
<feature type="transmembrane region" description="Helical" evidence="9">
    <location>
        <begin position="221"/>
        <end position="247"/>
    </location>
</feature>
<keyword evidence="3" id="KW-0813">Transport</keyword>
<dbReference type="EMBL" id="FZOW01000002">
    <property type="protein sequence ID" value="SNS38196.1"/>
    <property type="molecule type" value="Genomic_DNA"/>
</dbReference>
<evidence type="ECO:0000256" key="9">
    <source>
        <dbReference type="SAM" id="Phobius"/>
    </source>
</evidence>
<dbReference type="FunFam" id="1.10.3470.10:FF:000001">
    <property type="entry name" value="Vitamin B12 ABC transporter permease BtuC"/>
    <property type="match status" value="1"/>
</dbReference>
<sequence length="364" mass="37344">MTQVASKTGDPGHLEEPVAGQLESPTTPGGLAKTNARRTLGLIVVVGLLAGICLLSIAVGTKSIPLNEVWNGLFAYDDSNNAVIIRELRVPRTVLGLIVGIALGVSGALIQAMTRNPLADPGILGVNAGAAFFVALAVGVFGFTGIWSYIWFAFLGAILATVAVYALGSMGRAGATPIRLTLAGIALAAVLGGVTSGMLLLDPEAFDKMRFWGAGSLSGRGLDISLAVGPFIALGLILAIVIARPLNAIALGDDLAQSLGAKVKSTRVIGVIAVTLLAGAATAAAGPIGFVGLMIPHMVRWFVGPDQRWILLYTVAAAPCLLLLSDVVGRIVIRPGELQVGIVTAFVGAPVLILLVRRKKVSGL</sequence>
<evidence type="ECO:0000256" key="2">
    <source>
        <dbReference type="ARBA" id="ARBA00007935"/>
    </source>
</evidence>
<dbReference type="RefSeq" id="WP_089243215.1">
    <property type="nucleotide sequence ID" value="NZ_FZOW01000002.1"/>
</dbReference>
<dbReference type="InterPro" id="IPR037294">
    <property type="entry name" value="ABC_BtuC-like"/>
</dbReference>
<keyword evidence="4" id="KW-1003">Cell membrane</keyword>
<feature type="transmembrane region" description="Helical" evidence="9">
    <location>
        <begin position="340"/>
        <end position="357"/>
    </location>
</feature>
<dbReference type="Pfam" id="PF01032">
    <property type="entry name" value="FecCD"/>
    <property type="match status" value="1"/>
</dbReference>
<evidence type="ECO:0000256" key="1">
    <source>
        <dbReference type="ARBA" id="ARBA00004651"/>
    </source>
</evidence>
<keyword evidence="11" id="KW-1185">Reference proteome</keyword>
<feature type="region of interest" description="Disordered" evidence="8">
    <location>
        <begin position="1"/>
        <end position="30"/>
    </location>
</feature>
<feature type="transmembrane region" description="Helical" evidence="9">
    <location>
        <begin position="149"/>
        <end position="168"/>
    </location>
</feature>
<organism evidence="10 11">
    <name type="scientific">Rhodococcoides kyotonense</name>
    <dbReference type="NCBI Taxonomy" id="398843"/>
    <lineage>
        <taxon>Bacteria</taxon>
        <taxon>Bacillati</taxon>
        <taxon>Actinomycetota</taxon>
        <taxon>Actinomycetes</taxon>
        <taxon>Mycobacteriales</taxon>
        <taxon>Nocardiaceae</taxon>
        <taxon>Rhodococcoides</taxon>
    </lineage>
</organism>
<dbReference type="GO" id="GO:0033214">
    <property type="term" value="P:siderophore-iron import into cell"/>
    <property type="evidence" value="ECO:0007669"/>
    <property type="project" value="TreeGrafter"/>
</dbReference>
<reference evidence="11" key="1">
    <citation type="submission" date="2017-06" db="EMBL/GenBank/DDBJ databases">
        <authorList>
            <person name="Varghese N."/>
            <person name="Submissions S."/>
        </authorList>
    </citation>
    <scope>NUCLEOTIDE SEQUENCE [LARGE SCALE GENOMIC DNA]</scope>
    <source>
        <strain evidence="11">JCM 23211</strain>
    </source>
</reference>
<gene>
    <name evidence="10" type="ORF">SAMN05421642_102140</name>
</gene>
<comment type="similarity">
    <text evidence="2">Belongs to the binding-protein-dependent transport system permease family. FecCD subfamily.</text>
</comment>
<dbReference type="SUPFAM" id="SSF81345">
    <property type="entry name" value="ABC transporter involved in vitamin B12 uptake, BtuC"/>
    <property type="match status" value="1"/>
</dbReference>
<feature type="transmembrane region" description="Helical" evidence="9">
    <location>
        <begin position="40"/>
        <end position="60"/>
    </location>
</feature>
<keyword evidence="6 9" id="KW-1133">Transmembrane helix</keyword>
<keyword evidence="7 9" id="KW-0472">Membrane</keyword>
<protein>
    <submittedName>
        <fullName evidence="10">Iron complex transport system permease protein</fullName>
    </submittedName>
</protein>
<name>A0A239E0H7_9NOCA</name>
<evidence type="ECO:0000256" key="3">
    <source>
        <dbReference type="ARBA" id="ARBA00022448"/>
    </source>
</evidence>
<evidence type="ECO:0000313" key="11">
    <source>
        <dbReference type="Proteomes" id="UP000198327"/>
    </source>
</evidence>
<dbReference type="GO" id="GO:0005886">
    <property type="term" value="C:plasma membrane"/>
    <property type="evidence" value="ECO:0007669"/>
    <property type="project" value="UniProtKB-SubCell"/>
</dbReference>
<dbReference type="Gene3D" id="1.10.3470.10">
    <property type="entry name" value="ABC transporter involved in vitamin B12 uptake, BtuC"/>
    <property type="match status" value="1"/>
</dbReference>
<comment type="subcellular location">
    <subcellularLocation>
        <location evidence="1">Cell membrane</location>
        <topology evidence="1">Multi-pass membrane protein</topology>
    </subcellularLocation>
</comment>
<dbReference type="Proteomes" id="UP000198327">
    <property type="component" value="Unassembled WGS sequence"/>
</dbReference>
<evidence type="ECO:0000313" key="10">
    <source>
        <dbReference type="EMBL" id="SNS38196.1"/>
    </source>
</evidence>
<proteinExistence type="inferred from homology"/>
<dbReference type="OrthoDB" id="9782305at2"/>
<feature type="transmembrane region" description="Helical" evidence="9">
    <location>
        <begin position="268"/>
        <end position="290"/>
    </location>
</feature>
<dbReference type="InterPro" id="IPR000522">
    <property type="entry name" value="ABC_transptr_permease_BtuC"/>
</dbReference>
<dbReference type="AlphaFoldDB" id="A0A239E0H7"/>
<feature type="transmembrane region" description="Helical" evidence="9">
    <location>
        <begin position="122"/>
        <end position="143"/>
    </location>
</feature>
<feature type="transmembrane region" description="Helical" evidence="9">
    <location>
        <begin position="180"/>
        <end position="201"/>
    </location>
</feature>
<feature type="transmembrane region" description="Helical" evidence="9">
    <location>
        <begin position="310"/>
        <end position="333"/>
    </location>
</feature>
<accession>A0A239E0H7</accession>
<evidence type="ECO:0000256" key="7">
    <source>
        <dbReference type="ARBA" id="ARBA00023136"/>
    </source>
</evidence>
<keyword evidence="5 9" id="KW-0812">Transmembrane</keyword>
<dbReference type="CDD" id="cd06550">
    <property type="entry name" value="TM_ABC_iron-siderophores_like"/>
    <property type="match status" value="1"/>
</dbReference>
<dbReference type="PANTHER" id="PTHR30472">
    <property type="entry name" value="FERRIC ENTEROBACTIN TRANSPORT SYSTEM PERMEASE PROTEIN"/>
    <property type="match status" value="1"/>
</dbReference>
<evidence type="ECO:0000256" key="6">
    <source>
        <dbReference type="ARBA" id="ARBA00022989"/>
    </source>
</evidence>
<evidence type="ECO:0000256" key="5">
    <source>
        <dbReference type="ARBA" id="ARBA00022692"/>
    </source>
</evidence>
<evidence type="ECO:0000256" key="8">
    <source>
        <dbReference type="SAM" id="MobiDB-lite"/>
    </source>
</evidence>
<evidence type="ECO:0000256" key="4">
    <source>
        <dbReference type="ARBA" id="ARBA00022475"/>
    </source>
</evidence>
<dbReference type="PANTHER" id="PTHR30472:SF1">
    <property type="entry name" value="FE(3+) DICITRATE TRANSPORT SYSTEM PERMEASE PROTEIN FECC-RELATED"/>
    <property type="match status" value="1"/>
</dbReference>
<feature type="transmembrane region" description="Helical" evidence="9">
    <location>
        <begin position="93"/>
        <end position="110"/>
    </location>
</feature>